<dbReference type="EMBL" id="CP071869">
    <property type="protein sequence ID" value="QTE22220.1"/>
    <property type="molecule type" value="Genomic_DNA"/>
</dbReference>
<accession>A0A975CPB3</accession>
<evidence type="ECO:0000313" key="2">
    <source>
        <dbReference type="Proteomes" id="UP000663920"/>
    </source>
</evidence>
<keyword evidence="2" id="KW-1185">Reference proteome</keyword>
<dbReference type="AlphaFoldDB" id="A0A975CPB3"/>
<reference evidence="1 2" key="1">
    <citation type="submission" date="2021-03" db="EMBL/GenBank/DDBJ databases">
        <title>Complete genome of Polaribacter_sp.SM13.</title>
        <authorList>
            <person name="Jeong S.W."/>
            <person name="Bae J.W."/>
        </authorList>
    </citation>
    <scope>NUCLEOTIDE SEQUENCE [LARGE SCALE GENOMIC DNA]</scope>
    <source>
        <strain evidence="1 2">SM13</strain>
    </source>
</reference>
<dbReference type="RefSeq" id="WP_208077936.1">
    <property type="nucleotide sequence ID" value="NZ_CP071869.1"/>
</dbReference>
<evidence type="ECO:0000313" key="1">
    <source>
        <dbReference type="EMBL" id="QTE22220.1"/>
    </source>
</evidence>
<name>A0A975CPB3_9FLAO</name>
<gene>
    <name evidence="1" type="ORF">J3359_15640</name>
</gene>
<sequence>MEVITFLLHDKGKFTKLKSFFDLSISNTGGIAYIDSETKESIPSEVHKLFIVSKNGNFRDVAYGYSRKHNLKLLEGYPDCKKWIVEVRDYSFKEKIEIKYKQFKNKVFLERFVLSKEFKNCDVFGLEFFVRKKSKKYWKFEKETDNYILGRIDRLKVISN</sequence>
<dbReference type="KEGG" id="pcea:J3359_15640"/>
<proteinExistence type="predicted"/>
<protein>
    <submittedName>
        <fullName evidence="1">Uncharacterized protein</fullName>
    </submittedName>
</protein>
<dbReference type="Proteomes" id="UP000663920">
    <property type="component" value="Chromosome"/>
</dbReference>
<organism evidence="1 2">
    <name type="scientific">Polaribacter cellanae</name>
    <dbReference type="NCBI Taxonomy" id="2818493"/>
    <lineage>
        <taxon>Bacteria</taxon>
        <taxon>Pseudomonadati</taxon>
        <taxon>Bacteroidota</taxon>
        <taxon>Flavobacteriia</taxon>
        <taxon>Flavobacteriales</taxon>
        <taxon>Flavobacteriaceae</taxon>
    </lineage>
</organism>